<dbReference type="GO" id="GO:0008270">
    <property type="term" value="F:zinc ion binding"/>
    <property type="evidence" value="ECO:0007669"/>
    <property type="project" value="UniProtKB-KW"/>
</dbReference>
<keyword evidence="8" id="KW-0805">Transcription regulation</keyword>
<feature type="non-terminal residue" evidence="14">
    <location>
        <position position="55"/>
    </location>
</feature>
<dbReference type="FunFam" id="3.30.160.60:FF:000295">
    <property type="entry name" value="zinc finger protein 19"/>
    <property type="match status" value="1"/>
</dbReference>
<proteinExistence type="inferred from homology"/>
<comment type="similarity">
    <text evidence="3">Belongs to the krueppel C2H2-type zinc-finger protein family.</text>
</comment>
<dbReference type="PROSITE" id="PS50157">
    <property type="entry name" value="ZINC_FINGER_C2H2_2"/>
    <property type="match status" value="2"/>
</dbReference>
<keyword evidence="7" id="KW-0862">Zinc</keyword>
<dbReference type="PANTHER" id="PTHR23226:SF405">
    <property type="entry name" value="GASTRULA ZINC FINGER PROTEIN XLCGF26.1-LIKE-RELATED"/>
    <property type="match status" value="1"/>
</dbReference>
<evidence type="ECO:0000256" key="9">
    <source>
        <dbReference type="ARBA" id="ARBA00023125"/>
    </source>
</evidence>
<keyword evidence="11" id="KW-0539">Nucleus</keyword>
<comment type="subcellular location">
    <subcellularLocation>
        <location evidence="2">Nucleus</location>
    </subcellularLocation>
</comment>
<dbReference type="EMBL" id="VWYW01002641">
    <property type="protein sequence ID" value="NXF14065.1"/>
    <property type="molecule type" value="Genomic_DNA"/>
</dbReference>
<evidence type="ECO:0000256" key="3">
    <source>
        <dbReference type="ARBA" id="ARBA00006991"/>
    </source>
</evidence>
<dbReference type="GO" id="GO:0000981">
    <property type="term" value="F:DNA-binding transcription factor activity, RNA polymerase II-specific"/>
    <property type="evidence" value="ECO:0007669"/>
    <property type="project" value="TreeGrafter"/>
</dbReference>
<keyword evidence="5" id="KW-0677">Repeat</keyword>
<evidence type="ECO:0000256" key="10">
    <source>
        <dbReference type="ARBA" id="ARBA00023163"/>
    </source>
</evidence>
<evidence type="ECO:0000256" key="5">
    <source>
        <dbReference type="ARBA" id="ARBA00022737"/>
    </source>
</evidence>
<dbReference type="PROSITE" id="PS00028">
    <property type="entry name" value="ZINC_FINGER_C2H2_1"/>
    <property type="match status" value="1"/>
</dbReference>
<evidence type="ECO:0000259" key="13">
    <source>
        <dbReference type="PROSITE" id="PS50157"/>
    </source>
</evidence>
<dbReference type="Gene3D" id="3.30.160.60">
    <property type="entry name" value="Classic Zinc Finger"/>
    <property type="match status" value="2"/>
</dbReference>
<evidence type="ECO:0000256" key="2">
    <source>
        <dbReference type="ARBA" id="ARBA00004123"/>
    </source>
</evidence>
<keyword evidence="6 12" id="KW-0863">Zinc-finger</keyword>
<comment type="caution">
    <text evidence="14">The sequence shown here is derived from an EMBL/GenBank/DDBJ whole genome shotgun (WGS) entry which is preliminary data.</text>
</comment>
<keyword evidence="10" id="KW-0804">Transcription</keyword>
<protein>
    <submittedName>
        <fullName evidence="14">ZN506 protein</fullName>
    </submittedName>
</protein>
<evidence type="ECO:0000256" key="8">
    <source>
        <dbReference type="ARBA" id="ARBA00023015"/>
    </source>
</evidence>
<comment type="function">
    <text evidence="1">May be involved in transcriptional regulation.</text>
</comment>
<dbReference type="GO" id="GO:0005634">
    <property type="term" value="C:nucleus"/>
    <property type="evidence" value="ECO:0007669"/>
    <property type="project" value="UniProtKB-SubCell"/>
</dbReference>
<dbReference type="AlphaFoldDB" id="A0A7K8R875"/>
<dbReference type="SMART" id="SM00355">
    <property type="entry name" value="ZnF_C2H2"/>
    <property type="match status" value="2"/>
</dbReference>
<keyword evidence="4" id="KW-0479">Metal-binding</keyword>
<feature type="domain" description="C2H2-type" evidence="13">
    <location>
        <begin position="37"/>
        <end position="55"/>
    </location>
</feature>
<accession>A0A7K8R875</accession>
<evidence type="ECO:0000256" key="12">
    <source>
        <dbReference type="PROSITE-ProRule" id="PRU00042"/>
    </source>
</evidence>
<gene>
    <name evidence="14" type="primary">Znf506</name>
    <name evidence="14" type="ORF">SMICAP_R15117</name>
</gene>
<evidence type="ECO:0000313" key="15">
    <source>
        <dbReference type="Proteomes" id="UP000567624"/>
    </source>
</evidence>
<keyword evidence="15" id="KW-1185">Reference proteome</keyword>
<feature type="domain" description="C2H2-type" evidence="13">
    <location>
        <begin position="9"/>
        <end position="36"/>
    </location>
</feature>
<dbReference type="PANTHER" id="PTHR23226">
    <property type="entry name" value="ZINC FINGER AND SCAN DOMAIN-CONTAINING"/>
    <property type="match status" value="1"/>
</dbReference>
<dbReference type="FunFam" id="3.30.160.60:FF:000015">
    <property type="entry name" value="Zinc finger protein 569"/>
    <property type="match status" value="1"/>
</dbReference>
<evidence type="ECO:0000313" key="14">
    <source>
        <dbReference type="EMBL" id="NXF14065.1"/>
    </source>
</evidence>
<keyword evidence="9" id="KW-0238">DNA-binding</keyword>
<evidence type="ECO:0000256" key="1">
    <source>
        <dbReference type="ARBA" id="ARBA00003767"/>
    </source>
</evidence>
<sequence>QLQAREKRYKCLECGKGFSWSSHLLTHRHIHTGERPYMCRECGKSYRSSSDLLTH</sequence>
<evidence type="ECO:0000256" key="7">
    <source>
        <dbReference type="ARBA" id="ARBA00022833"/>
    </source>
</evidence>
<name>A0A7K8R875_9PASS</name>
<evidence type="ECO:0000256" key="6">
    <source>
        <dbReference type="ARBA" id="ARBA00022771"/>
    </source>
</evidence>
<evidence type="ECO:0000256" key="11">
    <source>
        <dbReference type="ARBA" id="ARBA00023242"/>
    </source>
</evidence>
<dbReference type="InterPro" id="IPR036236">
    <property type="entry name" value="Znf_C2H2_sf"/>
</dbReference>
<dbReference type="GO" id="GO:0000978">
    <property type="term" value="F:RNA polymerase II cis-regulatory region sequence-specific DNA binding"/>
    <property type="evidence" value="ECO:0007669"/>
    <property type="project" value="TreeGrafter"/>
</dbReference>
<feature type="non-terminal residue" evidence="14">
    <location>
        <position position="1"/>
    </location>
</feature>
<dbReference type="Pfam" id="PF00096">
    <property type="entry name" value="zf-C2H2"/>
    <property type="match status" value="2"/>
</dbReference>
<organism evidence="14 15">
    <name type="scientific">Smithornis capensis</name>
    <dbReference type="NCBI Taxonomy" id="363769"/>
    <lineage>
        <taxon>Eukaryota</taxon>
        <taxon>Metazoa</taxon>
        <taxon>Chordata</taxon>
        <taxon>Craniata</taxon>
        <taxon>Vertebrata</taxon>
        <taxon>Euteleostomi</taxon>
        <taxon>Archelosauria</taxon>
        <taxon>Archosauria</taxon>
        <taxon>Dinosauria</taxon>
        <taxon>Saurischia</taxon>
        <taxon>Theropoda</taxon>
        <taxon>Coelurosauria</taxon>
        <taxon>Aves</taxon>
        <taxon>Neognathae</taxon>
        <taxon>Neoaves</taxon>
        <taxon>Telluraves</taxon>
        <taxon>Australaves</taxon>
        <taxon>Passeriformes</taxon>
        <taxon>Eurylaimidae</taxon>
        <taxon>Smithornis</taxon>
    </lineage>
</organism>
<evidence type="ECO:0000256" key="4">
    <source>
        <dbReference type="ARBA" id="ARBA00022723"/>
    </source>
</evidence>
<dbReference type="Proteomes" id="UP000567624">
    <property type="component" value="Unassembled WGS sequence"/>
</dbReference>
<reference evidence="14 15" key="1">
    <citation type="submission" date="2019-09" db="EMBL/GenBank/DDBJ databases">
        <title>Bird 10,000 Genomes (B10K) Project - Family phase.</title>
        <authorList>
            <person name="Zhang G."/>
        </authorList>
    </citation>
    <scope>NUCLEOTIDE SEQUENCE [LARGE SCALE GENOMIC DNA]</scope>
    <source>
        <strain evidence="14">B10K-CU-031-20</strain>
    </source>
</reference>
<dbReference type="SUPFAM" id="SSF57667">
    <property type="entry name" value="beta-beta-alpha zinc fingers"/>
    <property type="match status" value="1"/>
</dbReference>
<dbReference type="InterPro" id="IPR013087">
    <property type="entry name" value="Znf_C2H2_type"/>
</dbReference>